<dbReference type="RefSeq" id="WP_336544928.1">
    <property type="nucleotide sequence ID" value="NZ_JBBBDM010000003.1"/>
</dbReference>
<proteinExistence type="predicted"/>
<comment type="caution">
    <text evidence="3">The sequence shown here is derived from an EMBL/GenBank/DDBJ whole genome shotgun (WGS) entry which is preliminary data.</text>
</comment>
<evidence type="ECO:0000313" key="4">
    <source>
        <dbReference type="Proteomes" id="UP001367771"/>
    </source>
</evidence>
<dbReference type="Gene3D" id="3.10.450.160">
    <property type="entry name" value="inner membrane protein cigr"/>
    <property type="match status" value="1"/>
</dbReference>
<dbReference type="Proteomes" id="UP001367771">
    <property type="component" value="Unassembled WGS sequence"/>
</dbReference>
<dbReference type="Pfam" id="PF11776">
    <property type="entry name" value="RcnB"/>
    <property type="match status" value="1"/>
</dbReference>
<keyword evidence="2" id="KW-0732">Signal</keyword>
<feature type="compositionally biased region" description="Basic and acidic residues" evidence="1">
    <location>
        <begin position="23"/>
        <end position="32"/>
    </location>
</feature>
<dbReference type="InterPro" id="IPR024572">
    <property type="entry name" value="RcnB"/>
</dbReference>
<reference evidence="3 4" key="1">
    <citation type="journal article" date="2013" name="Int. J. Syst. Evol. Microbiol.">
        <title>Sphingomonas kyungheensis sp. nov., a bacterium with ginsenoside-converting activity isolated from soil of a ginseng field.</title>
        <authorList>
            <person name="Son H.M."/>
            <person name="Yang J.E."/>
            <person name="Park Y."/>
            <person name="Han C.K."/>
            <person name="Kim S.G."/>
            <person name="Kook M."/>
            <person name="Yi T.H."/>
        </authorList>
    </citation>
    <scope>NUCLEOTIDE SEQUENCE [LARGE SCALE GENOMIC DNA]</scope>
    <source>
        <strain evidence="3 4">LMG 26582</strain>
    </source>
</reference>
<dbReference type="EMBL" id="JBBBDM010000003">
    <property type="protein sequence ID" value="MEI5686978.1"/>
    <property type="molecule type" value="Genomic_DNA"/>
</dbReference>
<keyword evidence="4" id="KW-1185">Reference proteome</keyword>
<sequence>MKTVIKALLAASMLMPVAAQAQDGRRNWDQRGPDGPGRPGPRPDDRGPRPDDGGPPRVADRGWQGRGDRPAPAPDRPPAPDRGPGGDRGPAADRPGPNRGPGPDRDGPRWANRGPGDDRGWDRRRDDGPQRRDWQDGRRLAERGGWDRGWRNDGRYDWGDHRASNRGAYRLPRYYAPSGWGRGYRRFGVGVSLSPVLFGRSYWISDPYAYRLPEAYGPYRWVRYYDDALLVDLRSGQVIDTVYDIFY</sequence>
<feature type="compositionally biased region" description="Pro residues" evidence="1">
    <location>
        <begin position="71"/>
        <end position="81"/>
    </location>
</feature>
<feature type="chain" id="PRO_5046906473" evidence="2">
    <location>
        <begin position="22"/>
        <end position="247"/>
    </location>
</feature>
<protein>
    <submittedName>
        <fullName evidence="3">RcnB family protein</fullName>
    </submittedName>
</protein>
<name>A0ABU8H1V9_9SPHN</name>
<organism evidence="3 4">
    <name type="scientific">Sphingomonas kyungheensis</name>
    <dbReference type="NCBI Taxonomy" id="1069987"/>
    <lineage>
        <taxon>Bacteria</taxon>
        <taxon>Pseudomonadati</taxon>
        <taxon>Pseudomonadota</taxon>
        <taxon>Alphaproteobacteria</taxon>
        <taxon>Sphingomonadales</taxon>
        <taxon>Sphingomonadaceae</taxon>
        <taxon>Sphingomonas</taxon>
    </lineage>
</organism>
<evidence type="ECO:0000313" key="3">
    <source>
        <dbReference type="EMBL" id="MEI5686978.1"/>
    </source>
</evidence>
<feature type="compositionally biased region" description="Basic and acidic residues" evidence="1">
    <location>
        <begin position="41"/>
        <end position="60"/>
    </location>
</feature>
<feature type="region of interest" description="Disordered" evidence="1">
    <location>
        <begin position="20"/>
        <end position="136"/>
    </location>
</feature>
<feature type="signal peptide" evidence="2">
    <location>
        <begin position="1"/>
        <end position="21"/>
    </location>
</feature>
<gene>
    <name evidence="3" type="ORF">V8201_07785</name>
</gene>
<feature type="compositionally biased region" description="Basic and acidic residues" evidence="1">
    <location>
        <begin position="115"/>
        <end position="136"/>
    </location>
</feature>
<evidence type="ECO:0000256" key="2">
    <source>
        <dbReference type="SAM" id="SignalP"/>
    </source>
</evidence>
<evidence type="ECO:0000256" key="1">
    <source>
        <dbReference type="SAM" id="MobiDB-lite"/>
    </source>
</evidence>
<accession>A0ABU8H1V9</accession>